<dbReference type="EMBL" id="QROT01000009">
    <property type="protein sequence ID" value="RHL43216.1"/>
    <property type="molecule type" value="Genomic_DNA"/>
</dbReference>
<dbReference type="SUPFAM" id="SSF52540">
    <property type="entry name" value="P-loop containing nucleoside triphosphate hydrolases"/>
    <property type="match status" value="1"/>
</dbReference>
<evidence type="ECO:0000313" key="5">
    <source>
        <dbReference type="EMBL" id="RHL43216.1"/>
    </source>
</evidence>
<protein>
    <submittedName>
        <fullName evidence="3">Type II/IV secretion system protein</fullName>
    </submittedName>
</protein>
<dbReference type="InterPro" id="IPR050921">
    <property type="entry name" value="T4SS_GSP_E_ATPase"/>
</dbReference>
<dbReference type="Pfam" id="PF00437">
    <property type="entry name" value="T2SSE"/>
    <property type="match status" value="1"/>
</dbReference>
<evidence type="ECO:0000313" key="8">
    <source>
        <dbReference type="Proteomes" id="UP000284779"/>
    </source>
</evidence>
<accession>A0A413R5N3</accession>
<evidence type="ECO:0000313" key="6">
    <source>
        <dbReference type="Proteomes" id="UP000283314"/>
    </source>
</evidence>
<sequence>MGEVGMRKLSLPDKAFGNLLKFILDENITDINWSQGLWVNDLNKGRYKIKGFTLDDNFIQQFYTRISNLMNVQFNKNNPLLEAETDNLRISILHDSVTNTGISISIRKTPAVRRINRDSIVKDDYCNADIDTFIENAIRAHCTVVVGGLPGVGKTEYVKYLTQFIPAYERVYTIEDNLELRYSAINPGKDCVEIKISDTFGYSEALKASKRQLPTWVLLAEARGEEVRFLMENISAGVHCLTTVHLDDVSKLPDRLRNMGQTINENDVYSFIDIGVQIRSVVKEGEKIKRKVAQVICLSREDEKNGKTMIYEDGKILTKDLPLDIKRKFELAGIKNPFLKENEE</sequence>
<dbReference type="EMBL" id="QSFD01000011">
    <property type="protein sequence ID" value="RHA17083.1"/>
    <property type="molecule type" value="Genomic_DNA"/>
</dbReference>
<gene>
    <name evidence="5" type="ORF">DW018_11275</name>
    <name evidence="4" type="ORF">DW929_10290</name>
    <name evidence="3" type="ORF">DW944_10310</name>
</gene>
<dbReference type="Proteomes" id="UP000283314">
    <property type="component" value="Unassembled WGS sequence"/>
</dbReference>
<dbReference type="Gene3D" id="3.40.50.300">
    <property type="entry name" value="P-loop containing nucleotide triphosphate hydrolases"/>
    <property type="match status" value="1"/>
</dbReference>
<dbReference type="Gene3D" id="3.30.450.380">
    <property type="match status" value="1"/>
</dbReference>
<dbReference type="InterPro" id="IPR001482">
    <property type="entry name" value="T2SS/T4SS_dom"/>
</dbReference>
<dbReference type="GO" id="GO:0016887">
    <property type="term" value="F:ATP hydrolysis activity"/>
    <property type="evidence" value="ECO:0007669"/>
    <property type="project" value="InterPro"/>
</dbReference>
<organism evidence="3 8">
    <name type="scientific">Eubacterium ventriosum</name>
    <dbReference type="NCBI Taxonomy" id="39496"/>
    <lineage>
        <taxon>Bacteria</taxon>
        <taxon>Bacillati</taxon>
        <taxon>Bacillota</taxon>
        <taxon>Clostridia</taxon>
        <taxon>Eubacteriales</taxon>
        <taxon>Eubacteriaceae</taxon>
        <taxon>Eubacterium</taxon>
    </lineage>
</organism>
<dbReference type="PANTHER" id="PTHR30486">
    <property type="entry name" value="TWITCHING MOTILITY PROTEIN PILT"/>
    <property type="match status" value="1"/>
</dbReference>
<dbReference type="PANTHER" id="PTHR30486:SF6">
    <property type="entry name" value="TYPE IV PILUS RETRACTATION ATPASE PILT"/>
    <property type="match status" value="1"/>
</dbReference>
<proteinExistence type="inferred from homology"/>
<dbReference type="Proteomes" id="UP000284779">
    <property type="component" value="Unassembled WGS sequence"/>
</dbReference>
<dbReference type="InterPro" id="IPR027417">
    <property type="entry name" value="P-loop_NTPase"/>
</dbReference>
<evidence type="ECO:0000313" key="7">
    <source>
        <dbReference type="Proteomes" id="UP000284598"/>
    </source>
</evidence>
<dbReference type="Proteomes" id="UP000284598">
    <property type="component" value="Unassembled WGS sequence"/>
</dbReference>
<evidence type="ECO:0000256" key="1">
    <source>
        <dbReference type="ARBA" id="ARBA00006611"/>
    </source>
</evidence>
<comment type="similarity">
    <text evidence="1">Belongs to the GSP E family.</text>
</comment>
<feature type="domain" description="Bacterial type II secretion system protein E" evidence="2">
    <location>
        <begin position="101"/>
        <end position="264"/>
    </location>
</feature>
<keyword evidence="8" id="KW-1185">Reference proteome</keyword>
<evidence type="ECO:0000313" key="4">
    <source>
        <dbReference type="EMBL" id="RHA52987.1"/>
    </source>
</evidence>
<dbReference type="EMBL" id="QSFO01000012">
    <property type="protein sequence ID" value="RHA52987.1"/>
    <property type="molecule type" value="Genomic_DNA"/>
</dbReference>
<name>A0A413R5N3_9FIRM</name>
<evidence type="ECO:0000259" key="2">
    <source>
        <dbReference type="Pfam" id="PF00437"/>
    </source>
</evidence>
<evidence type="ECO:0000313" key="3">
    <source>
        <dbReference type="EMBL" id="RHA17083.1"/>
    </source>
</evidence>
<dbReference type="AlphaFoldDB" id="A0A413R5N3"/>
<comment type="caution">
    <text evidence="3">The sequence shown here is derived from an EMBL/GenBank/DDBJ whole genome shotgun (WGS) entry which is preliminary data.</text>
</comment>
<reference evidence="6 7" key="1">
    <citation type="submission" date="2018-08" db="EMBL/GenBank/DDBJ databases">
        <title>A genome reference for cultivated species of the human gut microbiota.</title>
        <authorList>
            <person name="Zou Y."/>
            <person name="Xue W."/>
            <person name="Luo G."/>
        </authorList>
    </citation>
    <scope>NUCLEOTIDE SEQUENCE [LARGE SCALE GENOMIC DNA]</scope>
    <source>
        <strain evidence="5 6">AF37-4</strain>
        <strain evidence="4 7">AM43-2</strain>
        <strain evidence="3 8">AM44-11BH</strain>
    </source>
</reference>